<proteinExistence type="predicted"/>
<dbReference type="InterPro" id="IPR053001">
    <property type="entry name" value="MNNG_permease-like"/>
</dbReference>
<comment type="caution">
    <text evidence="4">The sequence shown here is derived from an EMBL/GenBank/DDBJ whole genome shotgun (WGS) entry which is preliminary data.</text>
</comment>
<feature type="compositionally biased region" description="Basic and acidic residues" evidence="1">
    <location>
        <begin position="508"/>
        <end position="518"/>
    </location>
</feature>
<feature type="compositionally biased region" description="Basic and acidic residues" evidence="1">
    <location>
        <begin position="464"/>
        <end position="476"/>
    </location>
</feature>
<organism evidence="4 5">
    <name type="scientific">Schizothecium vesticola</name>
    <dbReference type="NCBI Taxonomy" id="314040"/>
    <lineage>
        <taxon>Eukaryota</taxon>
        <taxon>Fungi</taxon>
        <taxon>Dikarya</taxon>
        <taxon>Ascomycota</taxon>
        <taxon>Pezizomycotina</taxon>
        <taxon>Sordariomycetes</taxon>
        <taxon>Sordariomycetidae</taxon>
        <taxon>Sordariales</taxon>
        <taxon>Schizotheciaceae</taxon>
        <taxon>Schizothecium</taxon>
    </lineage>
</organism>
<gene>
    <name evidence="4" type="ORF">B0T18DRAFT_432634</name>
</gene>
<keyword evidence="2" id="KW-0472">Membrane</keyword>
<evidence type="ECO:0000313" key="5">
    <source>
        <dbReference type="Proteomes" id="UP001172155"/>
    </source>
</evidence>
<dbReference type="PANTHER" id="PTHR34814:SF2">
    <property type="entry name" value="DUF3533 DOMAIN-CONTAINING PROTEIN"/>
    <property type="match status" value="1"/>
</dbReference>
<feature type="region of interest" description="Disordered" evidence="1">
    <location>
        <begin position="433"/>
        <end position="527"/>
    </location>
</feature>
<name>A0AA40K0P2_9PEZI</name>
<feature type="transmembrane region" description="Helical" evidence="2">
    <location>
        <begin position="259"/>
        <end position="284"/>
    </location>
</feature>
<dbReference type="PANTHER" id="PTHR34814">
    <property type="entry name" value="NITROSOGUANIDINE RESISTANCE PROTEIN SNG1"/>
    <property type="match status" value="1"/>
</dbReference>
<evidence type="ECO:0000256" key="1">
    <source>
        <dbReference type="SAM" id="MobiDB-lite"/>
    </source>
</evidence>
<evidence type="ECO:0000259" key="3">
    <source>
        <dbReference type="Pfam" id="PF12051"/>
    </source>
</evidence>
<keyword evidence="5" id="KW-1185">Reference proteome</keyword>
<feature type="transmembrane region" description="Helical" evidence="2">
    <location>
        <begin position="324"/>
        <end position="344"/>
    </location>
</feature>
<accession>A0AA40K0P2</accession>
<protein>
    <recommendedName>
        <fullName evidence="3">DUF3533 domain-containing protein</fullName>
    </recommendedName>
</protein>
<reference evidence="4" key="1">
    <citation type="submission" date="2023-06" db="EMBL/GenBank/DDBJ databases">
        <title>Genome-scale phylogeny and comparative genomics of the fungal order Sordariales.</title>
        <authorList>
            <consortium name="Lawrence Berkeley National Laboratory"/>
            <person name="Hensen N."/>
            <person name="Bonometti L."/>
            <person name="Westerberg I."/>
            <person name="Brannstrom I.O."/>
            <person name="Guillou S."/>
            <person name="Cros-Aarteil S."/>
            <person name="Calhoun S."/>
            <person name="Haridas S."/>
            <person name="Kuo A."/>
            <person name="Mondo S."/>
            <person name="Pangilinan J."/>
            <person name="Riley R."/>
            <person name="LaButti K."/>
            <person name="Andreopoulos B."/>
            <person name="Lipzen A."/>
            <person name="Chen C."/>
            <person name="Yanf M."/>
            <person name="Daum C."/>
            <person name="Ng V."/>
            <person name="Clum A."/>
            <person name="Steindorff A."/>
            <person name="Ohm R."/>
            <person name="Martin F."/>
            <person name="Silar P."/>
            <person name="Natvig D."/>
            <person name="Lalanne C."/>
            <person name="Gautier V."/>
            <person name="Ament-velasquez S.L."/>
            <person name="Kruys A."/>
            <person name="Hutchinson M.I."/>
            <person name="Powell A.J."/>
            <person name="Barry K."/>
            <person name="Miller A.N."/>
            <person name="Grigoriev I.V."/>
            <person name="Debuchy R."/>
            <person name="Gladieux P."/>
            <person name="Thoren M.H."/>
            <person name="Johannesson H."/>
        </authorList>
    </citation>
    <scope>NUCLEOTIDE SEQUENCE</scope>
    <source>
        <strain evidence="4">SMH3187-1</strain>
    </source>
</reference>
<feature type="transmembrane region" description="Helical" evidence="2">
    <location>
        <begin position="296"/>
        <end position="318"/>
    </location>
</feature>
<dbReference type="EMBL" id="JAUKUD010000006">
    <property type="protein sequence ID" value="KAK0741541.1"/>
    <property type="molecule type" value="Genomic_DNA"/>
</dbReference>
<feature type="compositionally biased region" description="Basic and acidic residues" evidence="1">
    <location>
        <begin position="483"/>
        <end position="492"/>
    </location>
</feature>
<dbReference type="InterPro" id="IPR022703">
    <property type="entry name" value="DUF3533"/>
</dbReference>
<dbReference type="Proteomes" id="UP001172155">
    <property type="component" value="Unassembled WGS sequence"/>
</dbReference>
<dbReference type="AlphaFoldDB" id="A0AA40K0P2"/>
<feature type="transmembrane region" description="Helical" evidence="2">
    <location>
        <begin position="38"/>
        <end position="57"/>
    </location>
</feature>
<keyword evidence="2" id="KW-0812">Transmembrane</keyword>
<dbReference type="Pfam" id="PF12051">
    <property type="entry name" value="DUF3533"/>
    <property type="match status" value="1"/>
</dbReference>
<feature type="domain" description="DUF3533" evidence="3">
    <location>
        <begin position="37"/>
        <end position="392"/>
    </location>
</feature>
<keyword evidence="2" id="KW-1133">Transmembrane helix</keyword>
<evidence type="ECO:0000313" key="4">
    <source>
        <dbReference type="EMBL" id="KAK0741541.1"/>
    </source>
</evidence>
<dbReference type="GO" id="GO:0016020">
    <property type="term" value="C:membrane"/>
    <property type="evidence" value="ECO:0007669"/>
    <property type="project" value="TreeGrafter"/>
</dbReference>
<sequence length="527" mass="58345">MALLKNIYPKAYGSRPPLSEATLRKARISFFQAAGKNFIFLQVLFLGLFCYIFGSLFRQAGHTHNLKIVFVDYDGGEIGQAVRAAYSSLHGANFPTLVEQTPSQLPSSRAIFHEVCDITYWGALYITQGASSRLRDALTSSSPYNASDTMAYIWNEARYAAVVDAAVSLPIQQLSNAARIAYTRSLATTTSTALNLTLLANPWSLQSQDIQPTPQGSRAIYNTIALILVLIQEFFYLATINGLLGQFRLYTRIPAWRIILVRGATSLAYTFCGSLCVAGAIWAFRAGWDVGAGQFFLTWMVLWLFAHVNFLTLDVFTVWLPHPFVPMALIAWIIINVTSVILPLELSAAFYRVGYAMPAHTVFNTMLDIWSRGCNPTLRYSLPTLFAWEVATFGLSALGVLRRCHCAVLGEERQAREFKERVDAAVAFEMAREAKEKGRQQDGKSEEKEADLEGSASSVTGTARGEDDSEGMREELAAVMERITTRQRREQRASVSFGPSFSLPFGRASRDEDGHSEHGLVTGENAA</sequence>
<evidence type="ECO:0000256" key="2">
    <source>
        <dbReference type="SAM" id="Phobius"/>
    </source>
</evidence>
<feature type="compositionally biased region" description="Basic and acidic residues" evidence="1">
    <location>
        <begin position="433"/>
        <end position="447"/>
    </location>
</feature>
<feature type="transmembrane region" description="Helical" evidence="2">
    <location>
        <begin position="219"/>
        <end position="239"/>
    </location>
</feature>